<reference evidence="1" key="1">
    <citation type="journal article" date="2019" name="bioRxiv">
        <title>The Genome of the Zebra Mussel, Dreissena polymorpha: A Resource for Invasive Species Research.</title>
        <authorList>
            <person name="McCartney M.A."/>
            <person name="Auch B."/>
            <person name="Kono T."/>
            <person name="Mallez S."/>
            <person name="Zhang Y."/>
            <person name="Obille A."/>
            <person name="Becker A."/>
            <person name="Abrahante J.E."/>
            <person name="Garbe J."/>
            <person name="Badalamenti J.P."/>
            <person name="Herman A."/>
            <person name="Mangelson H."/>
            <person name="Liachko I."/>
            <person name="Sullivan S."/>
            <person name="Sone E.D."/>
            <person name="Koren S."/>
            <person name="Silverstein K.A.T."/>
            <person name="Beckman K.B."/>
            <person name="Gohl D.M."/>
        </authorList>
    </citation>
    <scope>NUCLEOTIDE SEQUENCE</scope>
    <source>
        <strain evidence="1">Duluth1</strain>
        <tissue evidence="1">Whole animal</tissue>
    </source>
</reference>
<sequence length="111" mass="12524">MLGSHFLSDQLDQARPSGRVLVWFGRHEWSGAVGIGRAPYPIIFDMSKNIEYRSTLWKKWSCISRDDRAEIGRMSCGGRVLSTRGELGRVRSGNFGDRDDRVDRIGIGNLP</sequence>
<reference evidence="1" key="2">
    <citation type="submission" date="2020-11" db="EMBL/GenBank/DDBJ databases">
        <authorList>
            <person name="McCartney M.A."/>
            <person name="Auch B."/>
            <person name="Kono T."/>
            <person name="Mallez S."/>
            <person name="Becker A."/>
            <person name="Gohl D.M."/>
            <person name="Silverstein K.A.T."/>
            <person name="Koren S."/>
            <person name="Bechman K.B."/>
            <person name="Herman A."/>
            <person name="Abrahante J.E."/>
            <person name="Garbe J."/>
        </authorList>
    </citation>
    <scope>NUCLEOTIDE SEQUENCE</scope>
    <source>
        <strain evidence="1">Duluth1</strain>
        <tissue evidence="1">Whole animal</tissue>
    </source>
</reference>
<dbReference type="EMBL" id="JAIWYP010000003">
    <property type="protein sequence ID" value="KAH3858940.1"/>
    <property type="molecule type" value="Genomic_DNA"/>
</dbReference>
<dbReference type="AlphaFoldDB" id="A0A9D4LJ10"/>
<gene>
    <name evidence="1" type="ORF">DPMN_101585</name>
</gene>
<protein>
    <submittedName>
        <fullName evidence="1">Uncharacterized protein</fullName>
    </submittedName>
</protein>
<dbReference type="Proteomes" id="UP000828390">
    <property type="component" value="Unassembled WGS sequence"/>
</dbReference>
<evidence type="ECO:0000313" key="1">
    <source>
        <dbReference type="EMBL" id="KAH3858940.1"/>
    </source>
</evidence>
<evidence type="ECO:0000313" key="2">
    <source>
        <dbReference type="Proteomes" id="UP000828390"/>
    </source>
</evidence>
<comment type="caution">
    <text evidence="1">The sequence shown here is derived from an EMBL/GenBank/DDBJ whole genome shotgun (WGS) entry which is preliminary data.</text>
</comment>
<name>A0A9D4LJ10_DREPO</name>
<organism evidence="1 2">
    <name type="scientific">Dreissena polymorpha</name>
    <name type="common">Zebra mussel</name>
    <name type="synonym">Mytilus polymorpha</name>
    <dbReference type="NCBI Taxonomy" id="45954"/>
    <lineage>
        <taxon>Eukaryota</taxon>
        <taxon>Metazoa</taxon>
        <taxon>Spiralia</taxon>
        <taxon>Lophotrochozoa</taxon>
        <taxon>Mollusca</taxon>
        <taxon>Bivalvia</taxon>
        <taxon>Autobranchia</taxon>
        <taxon>Heteroconchia</taxon>
        <taxon>Euheterodonta</taxon>
        <taxon>Imparidentia</taxon>
        <taxon>Neoheterodontei</taxon>
        <taxon>Myida</taxon>
        <taxon>Dreissenoidea</taxon>
        <taxon>Dreissenidae</taxon>
        <taxon>Dreissena</taxon>
    </lineage>
</organism>
<keyword evidence="2" id="KW-1185">Reference proteome</keyword>
<proteinExistence type="predicted"/>
<accession>A0A9D4LJ10</accession>